<dbReference type="SMART" id="SM00415">
    <property type="entry name" value="HSF"/>
    <property type="match status" value="1"/>
</dbReference>
<dbReference type="GO" id="GO:0003700">
    <property type="term" value="F:DNA-binding transcription factor activity"/>
    <property type="evidence" value="ECO:0007669"/>
    <property type="project" value="InterPro"/>
</dbReference>
<dbReference type="Pfam" id="PF00447">
    <property type="entry name" value="HSF_DNA-bind"/>
    <property type="match status" value="1"/>
</dbReference>
<proteinExistence type="inferred from homology"/>
<name>A0A9N8F2D2_9STRA</name>
<dbReference type="PANTHER" id="PTHR10015:SF206">
    <property type="entry name" value="HSF-TYPE DNA-BINDING DOMAIN-CONTAINING PROTEIN"/>
    <property type="match status" value="1"/>
</dbReference>
<comment type="subcellular location">
    <subcellularLocation>
        <location evidence="1">Nucleus</location>
    </subcellularLocation>
</comment>
<reference evidence="7" key="1">
    <citation type="submission" date="2020-06" db="EMBL/GenBank/DDBJ databases">
        <authorList>
            <consortium name="Plant Systems Biology data submission"/>
        </authorList>
    </citation>
    <scope>NUCLEOTIDE SEQUENCE</scope>
    <source>
        <strain evidence="7">D6</strain>
    </source>
</reference>
<evidence type="ECO:0000256" key="3">
    <source>
        <dbReference type="ARBA" id="ARBA00023242"/>
    </source>
</evidence>
<keyword evidence="8" id="KW-1185">Reference proteome</keyword>
<feature type="domain" description="HSF-type DNA-binding" evidence="6">
    <location>
        <begin position="351"/>
        <end position="450"/>
    </location>
</feature>
<dbReference type="GO" id="GO:0005634">
    <property type="term" value="C:nucleus"/>
    <property type="evidence" value="ECO:0007669"/>
    <property type="project" value="UniProtKB-SubCell"/>
</dbReference>
<keyword evidence="2" id="KW-0238">DNA-binding</keyword>
<dbReference type="PANTHER" id="PTHR10015">
    <property type="entry name" value="HEAT SHOCK TRANSCRIPTION FACTOR"/>
    <property type="match status" value="1"/>
</dbReference>
<protein>
    <submittedName>
        <fullName evidence="7">Shock factor protein</fullName>
    </submittedName>
</protein>
<dbReference type="InterPro" id="IPR036390">
    <property type="entry name" value="WH_DNA-bd_sf"/>
</dbReference>
<evidence type="ECO:0000313" key="8">
    <source>
        <dbReference type="Proteomes" id="UP001153069"/>
    </source>
</evidence>
<evidence type="ECO:0000256" key="5">
    <source>
        <dbReference type="SAM" id="MobiDB-lite"/>
    </source>
</evidence>
<dbReference type="GO" id="GO:0043565">
    <property type="term" value="F:sequence-specific DNA binding"/>
    <property type="evidence" value="ECO:0007669"/>
    <property type="project" value="InterPro"/>
</dbReference>
<keyword evidence="3" id="KW-0539">Nucleus</keyword>
<dbReference type="AlphaFoldDB" id="A0A9N8F2D2"/>
<feature type="region of interest" description="Disordered" evidence="5">
    <location>
        <begin position="302"/>
        <end position="321"/>
    </location>
</feature>
<dbReference type="OrthoDB" id="60033at2759"/>
<dbReference type="SUPFAM" id="SSF46785">
    <property type="entry name" value="Winged helix' DNA-binding domain"/>
    <property type="match status" value="1"/>
</dbReference>
<sequence length="470" mass="51469">MNATNANSHGAPVTDLSAFVQSCLRQAVESIEQHPTQHWESSPVAQVASSVANDQAQTVLVNNAAPNRGPADHDGDIVSLLAQVLKRQEEDRQNQIQRERQMQVELYVRQRLARALREREQMRQDDRMLLLELLTDLGSPQVRQHLQAELRVAIIIDALRALGSRADSPIAAQAAVSPRMLPSQQLFDLLADSGMSNVMVGDVITATAAPRSMASVESAQRSVGLLEATRYLSTGVSDTTPPPIDTQVSLQALQGPVDSFCPPQAVASPSVPPSQQPIGLLESTRSCNIGGFEVTALAPARARAPNDHTATPAPAPPRADVETTQVAAALGSTPLAEQEPQGQDKKDRRGRIALFPHKLYWLLEELEEAGLSHIASFTQGGKAFRIHESDQFVNLVLPMYFPAMKNYASFQRQLNLYDFIRFTGGPEKGSYWHKFFIQGQPDLCHCIKRNKIKGKATAAQRISEPSNEVY</sequence>
<evidence type="ECO:0000259" key="6">
    <source>
        <dbReference type="SMART" id="SM00415"/>
    </source>
</evidence>
<organism evidence="7 8">
    <name type="scientific">Seminavis robusta</name>
    <dbReference type="NCBI Taxonomy" id="568900"/>
    <lineage>
        <taxon>Eukaryota</taxon>
        <taxon>Sar</taxon>
        <taxon>Stramenopiles</taxon>
        <taxon>Ochrophyta</taxon>
        <taxon>Bacillariophyta</taxon>
        <taxon>Bacillariophyceae</taxon>
        <taxon>Bacillariophycidae</taxon>
        <taxon>Naviculales</taxon>
        <taxon>Naviculaceae</taxon>
        <taxon>Seminavis</taxon>
    </lineage>
</organism>
<comment type="caution">
    <text evidence="7">The sequence shown here is derived from an EMBL/GenBank/DDBJ whole genome shotgun (WGS) entry which is preliminary data.</text>
</comment>
<evidence type="ECO:0000313" key="7">
    <source>
        <dbReference type="EMBL" id="CAB9529364.1"/>
    </source>
</evidence>
<dbReference type="EMBL" id="CAICTM010002479">
    <property type="protein sequence ID" value="CAB9529364.1"/>
    <property type="molecule type" value="Genomic_DNA"/>
</dbReference>
<evidence type="ECO:0000256" key="1">
    <source>
        <dbReference type="ARBA" id="ARBA00004123"/>
    </source>
</evidence>
<evidence type="ECO:0000256" key="2">
    <source>
        <dbReference type="ARBA" id="ARBA00023125"/>
    </source>
</evidence>
<gene>
    <name evidence="7" type="ORF">SEMRO_2481_G328860.1</name>
</gene>
<dbReference type="Proteomes" id="UP001153069">
    <property type="component" value="Unassembled WGS sequence"/>
</dbReference>
<dbReference type="InterPro" id="IPR036388">
    <property type="entry name" value="WH-like_DNA-bd_sf"/>
</dbReference>
<comment type="similarity">
    <text evidence="4">Belongs to the HSF family.</text>
</comment>
<evidence type="ECO:0000256" key="4">
    <source>
        <dbReference type="RuleBase" id="RU004020"/>
    </source>
</evidence>
<dbReference type="Gene3D" id="1.10.10.10">
    <property type="entry name" value="Winged helix-like DNA-binding domain superfamily/Winged helix DNA-binding domain"/>
    <property type="match status" value="1"/>
</dbReference>
<dbReference type="InterPro" id="IPR000232">
    <property type="entry name" value="HSF_DNA-bd"/>
</dbReference>
<accession>A0A9N8F2D2</accession>